<dbReference type="EMBL" id="JACIJE010000003">
    <property type="protein sequence ID" value="MBB5689172.1"/>
    <property type="molecule type" value="Genomic_DNA"/>
</dbReference>
<name>A0A840Y3G1_9PROT</name>
<organism evidence="1 2">
    <name type="scientific">Neoroseomonas alkaliterrae</name>
    <dbReference type="NCBI Taxonomy" id="1452450"/>
    <lineage>
        <taxon>Bacteria</taxon>
        <taxon>Pseudomonadati</taxon>
        <taxon>Pseudomonadota</taxon>
        <taxon>Alphaproteobacteria</taxon>
        <taxon>Acetobacterales</taxon>
        <taxon>Acetobacteraceae</taxon>
        <taxon>Neoroseomonas</taxon>
    </lineage>
</organism>
<keyword evidence="2" id="KW-1185">Reference proteome</keyword>
<accession>A0A840Y3G1</accession>
<proteinExistence type="predicted"/>
<comment type="caution">
    <text evidence="1">The sequence shown here is derived from an EMBL/GenBank/DDBJ whole genome shotgun (WGS) entry which is preliminary data.</text>
</comment>
<gene>
    <name evidence="1" type="ORF">FHS88_001297</name>
</gene>
<dbReference type="RefSeq" id="WP_211842331.1">
    <property type="nucleotide sequence ID" value="NZ_JAAEDJ010000016.1"/>
</dbReference>
<dbReference type="AlphaFoldDB" id="A0A840Y3G1"/>
<evidence type="ECO:0000313" key="1">
    <source>
        <dbReference type="EMBL" id="MBB5689172.1"/>
    </source>
</evidence>
<dbReference type="Proteomes" id="UP000562254">
    <property type="component" value="Unassembled WGS sequence"/>
</dbReference>
<evidence type="ECO:0000313" key="2">
    <source>
        <dbReference type="Proteomes" id="UP000562254"/>
    </source>
</evidence>
<sequence length="52" mass="5157">MTSILAAMAALDARRPAERSRGGNEPSLRTAILAVALAALSAAGAGLSQPLP</sequence>
<reference evidence="1 2" key="1">
    <citation type="submission" date="2020-08" db="EMBL/GenBank/DDBJ databases">
        <title>Genomic Encyclopedia of Type Strains, Phase IV (KMG-IV): sequencing the most valuable type-strain genomes for metagenomic binning, comparative biology and taxonomic classification.</title>
        <authorList>
            <person name="Goeker M."/>
        </authorList>
    </citation>
    <scope>NUCLEOTIDE SEQUENCE [LARGE SCALE GENOMIC DNA]</scope>
    <source>
        <strain evidence="1 2">DSM 25895</strain>
    </source>
</reference>
<protein>
    <submittedName>
        <fullName evidence="1">Uncharacterized protein</fullName>
    </submittedName>
</protein>